<dbReference type="Gene3D" id="3.30.230.10">
    <property type="match status" value="1"/>
</dbReference>
<dbReference type="InterPro" id="IPR035647">
    <property type="entry name" value="EFG_III/V"/>
</dbReference>
<dbReference type="KEGG" id="sil:SPO3533"/>
<dbReference type="PANTHER" id="PTHR43261:SF7">
    <property type="entry name" value="ELONGATION FACTOR G-LIKE PROTEIN"/>
    <property type="match status" value="1"/>
</dbReference>
<organism evidence="8 9">
    <name type="scientific">Ruegeria pomeroyi (strain ATCC 700808 / DSM 15171 / DSS-3)</name>
    <name type="common">Silicibacter pomeroyi</name>
    <dbReference type="NCBI Taxonomy" id="246200"/>
    <lineage>
        <taxon>Bacteria</taxon>
        <taxon>Pseudomonadati</taxon>
        <taxon>Pseudomonadota</taxon>
        <taxon>Alphaproteobacteria</taxon>
        <taxon>Rhodobacterales</taxon>
        <taxon>Roseobacteraceae</taxon>
        <taxon>Ruegeria</taxon>
    </lineage>
</organism>
<name>Q5LMN0_RUEPO</name>
<dbReference type="GO" id="GO:0005525">
    <property type="term" value="F:GTP binding"/>
    <property type="evidence" value="ECO:0007669"/>
    <property type="project" value="UniProtKB-KW"/>
</dbReference>
<keyword evidence="5" id="KW-0342">GTP-binding</keyword>
<dbReference type="GO" id="GO:0032790">
    <property type="term" value="P:ribosome disassembly"/>
    <property type="evidence" value="ECO:0007669"/>
    <property type="project" value="TreeGrafter"/>
</dbReference>
<evidence type="ECO:0000256" key="2">
    <source>
        <dbReference type="ARBA" id="ARBA00022741"/>
    </source>
</evidence>
<dbReference type="SMART" id="SM00889">
    <property type="entry name" value="EFG_IV"/>
    <property type="match status" value="1"/>
</dbReference>
<keyword evidence="3 8" id="KW-0251">Elongation factor</keyword>
<proteinExistence type="predicted"/>
<keyword evidence="4" id="KW-0648">Protein biosynthesis</keyword>
<dbReference type="InterPro" id="IPR035649">
    <property type="entry name" value="EFG_V"/>
</dbReference>
<keyword evidence="9" id="KW-1185">Reference proteome</keyword>
<dbReference type="Proteomes" id="UP000001023">
    <property type="component" value="Chromosome"/>
</dbReference>
<evidence type="ECO:0000256" key="5">
    <source>
        <dbReference type="ARBA" id="ARBA00023134"/>
    </source>
</evidence>
<dbReference type="NCBIfam" id="NF009379">
    <property type="entry name" value="PRK12740.1-3"/>
    <property type="match status" value="1"/>
</dbReference>
<dbReference type="InterPro" id="IPR047872">
    <property type="entry name" value="EFG_IV"/>
</dbReference>
<dbReference type="Gene3D" id="3.40.50.300">
    <property type="entry name" value="P-loop containing nucleotide triphosphate hydrolases"/>
    <property type="match status" value="1"/>
</dbReference>
<evidence type="ECO:0000259" key="7">
    <source>
        <dbReference type="SMART" id="SM00889"/>
    </source>
</evidence>
<dbReference type="SUPFAM" id="SSF54980">
    <property type="entry name" value="EF-G C-terminal domain-like"/>
    <property type="match status" value="2"/>
</dbReference>
<dbReference type="Gene3D" id="3.30.70.870">
    <property type="entry name" value="Elongation Factor G (Translational Gtpase), domain 3"/>
    <property type="match status" value="1"/>
</dbReference>
<dbReference type="CDD" id="cd01434">
    <property type="entry name" value="EFG_mtEFG1_IV"/>
    <property type="match status" value="1"/>
</dbReference>
<dbReference type="eggNOG" id="COG0480">
    <property type="taxonomic scope" value="Bacteria"/>
</dbReference>
<dbReference type="CDD" id="cd03713">
    <property type="entry name" value="EFG_mtEFG_C"/>
    <property type="match status" value="1"/>
</dbReference>
<dbReference type="InterPro" id="IPR041095">
    <property type="entry name" value="EFG_II"/>
</dbReference>
<comment type="function">
    <text evidence="6">Catalyzes the GTP-dependent ribosomal translocation step during translation elongation. During this step, the ribosome changes from the pre-translocational (PRE) to the post-translocational (POST) state as the newly formed A-site-bound peptidyl-tRNA and P-site-bound deacylated tRNA move to the P and E sites, respectively. Catalyzes the coordinated movement of the two tRNA molecules, the mRNA and conformational changes in the ribosome.</text>
</comment>
<dbReference type="InterPro" id="IPR014721">
    <property type="entry name" value="Ribsml_uS5_D2-typ_fold_subgr"/>
</dbReference>
<dbReference type="PANTHER" id="PTHR43261">
    <property type="entry name" value="TRANSLATION ELONGATION FACTOR G-RELATED"/>
    <property type="match status" value="1"/>
</dbReference>
<dbReference type="EMBL" id="CP000031">
    <property type="protein sequence ID" value="AAV96758.1"/>
    <property type="molecule type" value="Genomic_DNA"/>
</dbReference>
<dbReference type="Pfam" id="PF14492">
    <property type="entry name" value="EFG_III"/>
    <property type="match status" value="1"/>
</dbReference>
<keyword evidence="2" id="KW-0547">Nucleotide-binding</keyword>
<gene>
    <name evidence="8" type="ordered locus">SPO3533</name>
</gene>
<dbReference type="GO" id="GO:0003746">
    <property type="term" value="F:translation elongation factor activity"/>
    <property type="evidence" value="ECO:0007669"/>
    <property type="project" value="UniProtKB-KW"/>
</dbReference>
<protein>
    <recommendedName>
        <fullName evidence="1">Elongation factor G</fullName>
    </recommendedName>
</protein>
<dbReference type="Gene3D" id="3.30.70.240">
    <property type="match status" value="1"/>
</dbReference>
<dbReference type="GO" id="GO:0097216">
    <property type="term" value="F:guanosine tetraphosphate binding"/>
    <property type="evidence" value="ECO:0007669"/>
    <property type="project" value="UniProtKB-ARBA"/>
</dbReference>
<dbReference type="InterPro" id="IPR020568">
    <property type="entry name" value="Ribosomal_Su5_D2-typ_SF"/>
</dbReference>
<feature type="domain" description="Translation elongation factor EFG/EF2" evidence="7">
    <location>
        <begin position="452"/>
        <end position="569"/>
    </location>
</feature>
<dbReference type="AlphaFoldDB" id="Q5LMN0"/>
<dbReference type="PaxDb" id="246200-SPO3533"/>
<evidence type="ECO:0000313" key="8">
    <source>
        <dbReference type="EMBL" id="AAV96758.1"/>
    </source>
</evidence>
<dbReference type="GO" id="GO:0003924">
    <property type="term" value="F:GTPase activity"/>
    <property type="evidence" value="ECO:0007669"/>
    <property type="project" value="UniProtKB-ARBA"/>
</dbReference>
<evidence type="ECO:0000313" key="9">
    <source>
        <dbReference type="Proteomes" id="UP000001023"/>
    </source>
</evidence>
<dbReference type="STRING" id="246200.SPO3533"/>
<evidence type="ECO:0000256" key="3">
    <source>
        <dbReference type="ARBA" id="ARBA00022768"/>
    </source>
</evidence>
<dbReference type="InterPro" id="IPR000640">
    <property type="entry name" value="EFG_V-like"/>
</dbReference>
<reference evidence="8 9" key="2">
    <citation type="journal article" date="2014" name="Stand. Genomic Sci.">
        <title>An updated genome annotation for the model marine bacterium Ruegeria pomeroyi DSS-3.</title>
        <authorList>
            <person name="Rivers A.R."/>
            <person name="Smith C.B."/>
            <person name="Moran M.A."/>
        </authorList>
    </citation>
    <scope>GENOME REANNOTATION</scope>
    <source>
        <strain evidence="9">ATCC 700808 / DSM 15171 / DSS-3</strain>
    </source>
</reference>
<evidence type="ECO:0000256" key="1">
    <source>
        <dbReference type="ARBA" id="ARBA00017872"/>
    </source>
</evidence>
<evidence type="ECO:0000256" key="6">
    <source>
        <dbReference type="ARBA" id="ARBA00024731"/>
    </source>
</evidence>
<dbReference type="Pfam" id="PF00679">
    <property type="entry name" value="EFG_C"/>
    <property type="match status" value="1"/>
</dbReference>
<dbReference type="HOGENOM" id="CLU_002794_4_2_5"/>
<accession>Q5LMN0</accession>
<dbReference type="CDD" id="cd04170">
    <property type="entry name" value="EF-G_bact"/>
    <property type="match status" value="1"/>
</dbReference>
<dbReference type="Pfam" id="PF03764">
    <property type="entry name" value="EFG_IV"/>
    <property type="match status" value="1"/>
</dbReference>
<dbReference type="InterPro" id="IPR027417">
    <property type="entry name" value="P-loop_NTPase"/>
</dbReference>
<dbReference type="InterPro" id="IPR005517">
    <property type="entry name" value="Transl_elong_EFG/EF2_IV"/>
</dbReference>
<dbReference type="SUPFAM" id="SSF52540">
    <property type="entry name" value="P-loop containing nucleoside triphosphate hydrolases"/>
    <property type="match status" value="1"/>
</dbReference>
<sequence length="668" mass="71790">MRCDRIRATPDCAADDRITARKGIASMRVFTVLGPSQSGKSTLVEAISRLDSRPTTFDLSETVHLHGFSYLEEPWCAIDVDGGSDALAFAGPAMAISDAAVIVVPPDPEAAVLCAPYLRLVEEARIPAFLFINRMDNPNGRIRDIVAALQAYCSHHIALRQVPIREGDQVVGAVDLISERAWKYREGEPSALIELPAAAVEREQEARAELLEALSDFDDHLLEQLIEDRQPPSAEVYDLAARVSQNHQLIPAYLGAANHGNGLTRMMKALRHEAPEFDIAAGRDAASEQARAIAGFGDMRKHMGKIVVLRGLGDGVKAHEALGGDTVGSLLELDARSQIGALAAGQIGLAVKSDHLRPGHIYDSAGASDLPDWARSHPPGHRQLVSPAHERDDARLSSALARMNEIDPGLHLGVDEGTGHAVLGCQGPQHLRRIATKLAEDFGVEITSEPVATAYRETIQKPVEHHHRHRKQSGGAGQFADVLLTVEPLPRGAGFQFDEVVKGGAVPKTYIPSVAQGAEEALARGPEGFPVVDVKVTLKDGKHHAVDSSDYAFRTAGKAAVREALPQAKPVVLQPIMRAEIHLPSMFVGDLVPAISGLQGQVLGFEAHPSAAGWEIFNALLPAVAEDELHRMLASSSRGTGWVRLSFDHYEELRGPVPKPSRETAAAG</sequence>
<evidence type="ECO:0000256" key="4">
    <source>
        <dbReference type="ARBA" id="ARBA00022917"/>
    </source>
</evidence>
<reference evidence="8 9" key="1">
    <citation type="journal article" date="2004" name="Nature">
        <title>Genome sequence of Silicibacter pomeroyi reveals adaptations to the marine environment.</title>
        <authorList>
            <person name="Moran M.A."/>
            <person name="Buchan A."/>
            <person name="Gonzalez J.M."/>
            <person name="Heidelberg J.F."/>
            <person name="Whitman W.B."/>
            <person name="Kiene R.P."/>
            <person name="Henriksen J.R."/>
            <person name="King G.M."/>
            <person name="Belas R."/>
            <person name="Fuqua C."/>
            <person name="Brinkac L."/>
            <person name="Lewis M."/>
            <person name="Johri S."/>
            <person name="Weaver B."/>
            <person name="Pai G."/>
            <person name="Eisen J.A."/>
            <person name="Rahe E."/>
            <person name="Sheldon W.M."/>
            <person name="Ye W."/>
            <person name="Miller T.R."/>
            <person name="Carlton J."/>
            <person name="Rasko D.A."/>
            <person name="Paulsen I.T."/>
            <person name="Ren Q."/>
            <person name="Daugherty S.C."/>
            <person name="Deboy R.T."/>
            <person name="Dodson R.J."/>
            <person name="Durkin A.S."/>
            <person name="Madupu R."/>
            <person name="Nelson W.C."/>
            <person name="Sullivan S.A."/>
            <person name="Rosovitz M.J."/>
            <person name="Haft D.H."/>
            <person name="Selengut J."/>
            <person name="Ward N."/>
        </authorList>
    </citation>
    <scope>NUCLEOTIDE SEQUENCE [LARGE SCALE GENOMIC DNA]</scope>
    <source>
        <strain evidence="9">ATCC 700808 / DSM 15171 / DSS-3</strain>
    </source>
</reference>
<dbReference type="SUPFAM" id="SSF54211">
    <property type="entry name" value="Ribosomal protein S5 domain 2-like"/>
    <property type="match status" value="1"/>
</dbReference>